<reference evidence="7 8" key="1">
    <citation type="submission" date="2020-07" db="EMBL/GenBank/DDBJ databases">
        <title>Sequencing the genomes of 1000 actinobacteria strains.</title>
        <authorList>
            <person name="Klenk H.-P."/>
        </authorList>
    </citation>
    <scope>NUCLEOTIDE SEQUENCE [LARGE SCALE GENOMIC DNA]</scope>
    <source>
        <strain evidence="7 8">DSM 45927</strain>
    </source>
</reference>
<evidence type="ECO:0000256" key="3">
    <source>
        <dbReference type="ARBA" id="ARBA00022630"/>
    </source>
</evidence>
<evidence type="ECO:0000256" key="4">
    <source>
        <dbReference type="ARBA" id="ARBA00022827"/>
    </source>
</evidence>
<dbReference type="GO" id="GO:0003955">
    <property type="term" value="F:NAD(P)H dehydrogenase (quinone) activity"/>
    <property type="evidence" value="ECO:0007669"/>
    <property type="project" value="TreeGrafter"/>
</dbReference>
<feature type="domain" description="FAD/NAD(P)-binding" evidence="6">
    <location>
        <begin position="3"/>
        <end position="280"/>
    </location>
</feature>
<dbReference type="Proteomes" id="UP000575985">
    <property type="component" value="Unassembled WGS sequence"/>
</dbReference>
<evidence type="ECO:0000313" key="7">
    <source>
        <dbReference type="EMBL" id="NYI96125.1"/>
    </source>
</evidence>
<dbReference type="SUPFAM" id="SSF51905">
    <property type="entry name" value="FAD/NAD(P)-binding domain"/>
    <property type="match status" value="1"/>
</dbReference>
<keyword evidence="4" id="KW-0274">FAD</keyword>
<proteinExistence type="inferred from homology"/>
<dbReference type="EMBL" id="JACCFO010000001">
    <property type="protein sequence ID" value="NYI96125.1"/>
    <property type="molecule type" value="Genomic_DNA"/>
</dbReference>
<dbReference type="PANTHER" id="PTHR42913:SF3">
    <property type="entry name" value="64 KDA MITOCHONDRIAL NADH DEHYDROGENASE (EUROFUNG)"/>
    <property type="match status" value="1"/>
</dbReference>
<name>A0A853BN37_9ACTN</name>
<dbReference type="AlphaFoldDB" id="A0A853BN37"/>
<dbReference type="InterPro" id="IPR023753">
    <property type="entry name" value="FAD/NAD-binding_dom"/>
</dbReference>
<evidence type="ECO:0000256" key="2">
    <source>
        <dbReference type="ARBA" id="ARBA00005272"/>
    </source>
</evidence>
<comment type="cofactor">
    <cofactor evidence="1">
        <name>FAD</name>
        <dbReference type="ChEBI" id="CHEBI:57692"/>
    </cofactor>
</comment>
<gene>
    <name evidence="7" type="ORF">HNR12_002402</name>
</gene>
<comment type="caution">
    <text evidence="7">The sequence shown here is derived from an EMBL/GenBank/DDBJ whole genome shotgun (WGS) entry which is preliminary data.</text>
</comment>
<evidence type="ECO:0000313" key="8">
    <source>
        <dbReference type="Proteomes" id="UP000575985"/>
    </source>
</evidence>
<keyword evidence="5" id="KW-0560">Oxidoreductase</keyword>
<dbReference type="InterPro" id="IPR036188">
    <property type="entry name" value="FAD/NAD-bd_sf"/>
</dbReference>
<dbReference type="Pfam" id="PF07992">
    <property type="entry name" value="Pyr_redox_2"/>
    <property type="match status" value="1"/>
</dbReference>
<dbReference type="Gene3D" id="3.50.50.100">
    <property type="match status" value="1"/>
</dbReference>
<evidence type="ECO:0000256" key="5">
    <source>
        <dbReference type="ARBA" id="ARBA00023002"/>
    </source>
</evidence>
<dbReference type="PRINTS" id="PR00411">
    <property type="entry name" value="PNDRDTASEI"/>
</dbReference>
<dbReference type="GO" id="GO:0019646">
    <property type="term" value="P:aerobic electron transport chain"/>
    <property type="evidence" value="ECO:0007669"/>
    <property type="project" value="TreeGrafter"/>
</dbReference>
<evidence type="ECO:0000259" key="6">
    <source>
        <dbReference type="Pfam" id="PF07992"/>
    </source>
</evidence>
<organism evidence="7 8">
    <name type="scientific">Streptomonospora nanhaiensis</name>
    <dbReference type="NCBI Taxonomy" id="1323731"/>
    <lineage>
        <taxon>Bacteria</taxon>
        <taxon>Bacillati</taxon>
        <taxon>Actinomycetota</taxon>
        <taxon>Actinomycetes</taxon>
        <taxon>Streptosporangiales</taxon>
        <taxon>Nocardiopsidaceae</taxon>
        <taxon>Streptomonospora</taxon>
    </lineage>
</organism>
<dbReference type="PANTHER" id="PTHR42913">
    <property type="entry name" value="APOPTOSIS-INDUCING FACTOR 1"/>
    <property type="match status" value="1"/>
</dbReference>
<protein>
    <submittedName>
        <fullName evidence="7">NADH dehydrogenase FAD-containing subunit</fullName>
    </submittedName>
</protein>
<dbReference type="RefSeq" id="WP_179767540.1">
    <property type="nucleotide sequence ID" value="NZ_JACCFO010000001.1"/>
</dbReference>
<sequence>MHDILILGAGYAGLSAARRLAAELRGEPVRVRLVNASERFVERVRLHQVAAGQDVRLPSLPRLLRGTGIDLVVGRVAALDPERRRVRLEAAGDSAAGGRELAYDTLVYALGSTADPEGVPGLAEHAHSLAHLAGARALRQRLAGLGPGGEVAVVGGGASGIEAAAEIAESRPGTRVRLVSAKEPGAWLSPRGRAHVRRTLARLGVEVRAGAVAAAIRPDGVELAGGGFVPADAVAWAGGLRVAPLAARSGLAVDAAGRVRTDDTLRSVSHPDVYAIGDAAVMYGVDGAELRMACATGLPAGMGVVDRILAHRRGEPARPFRYGYIVQCVSLGRRDGLIQLVRSDDSPRPAVVTGRPAAAIKEAVCASAALIAQHPGRTLTRLYGGA</sequence>
<dbReference type="PRINTS" id="PR00368">
    <property type="entry name" value="FADPNR"/>
</dbReference>
<dbReference type="InterPro" id="IPR051169">
    <property type="entry name" value="NADH-Q_oxidoreductase"/>
</dbReference>
<accession>A0A853BN37</accession>
<comment type="similarity">
    <text evidence="2">Belongs to the NADH dehydrogenase family.</text>
</comment>
<keyword evidence="3" id="KW-0285">Flavoprotein</keyword>
<evidence type="ECO:0000256" key="1">
    <source>
        <dbReference type="ARBA" id="ARBA00001974"/>
    </source>
</evidence>
<keyword evidence="8" id="KW-1185">Reference proteome</keyword>